<feature type="compositionally biased region" description="Basic and acidic residues" evidence="1">
    <location>
        <begin position="22"/>
        <end position="45"/>
    </location>
</feature>
<dbReference type="Proteomes" id="UP000596742">
    <property type="component" value="Unassembled WGS sequence"/>
</dbReference>
<evidence type="ECO:0000313" key="3">
    <source>
        <dbReference type="Proteomes" id="UP000596742"/>
    </source>
</evidence>
<sequence length="54" mass="5938">MATTSSDEANQMMPILEEESVTDVHHGLEELKSITDQENEGHTGEAQESTPKPK</sequence>
<accession>A0A8B6EKU9</accession>
<evidence type="ECO:0000313" key="2">
    <source>
        <dbReference type="EMBL" id="VDI36373.1"/>
    </source>
</evidence>
<gene>
    <name evidence="2" type="ORF">MGAL_10B043924</name>
</gene>
<dbReference type="AlphaFoldDB" id="A0A8B6EKU9"/>
<name>A0A8B6EKU9_MYTGA</name>
<evidence type="ECO:0000256" key="1">
    <source>
        <dbReference type="SAM" id="MobiDB-lite"/>
    </source>
</evidence>
<reference evidence="2" key="1">
    <citation type="submission" date="2018-11" db="EMBL/GenBank/DDBJ databases">
        <authorList>
            <person name="Alioto T."/>
            <person name="Alioto T."/>
        </authorList>
    </citation>
    <scope>NUCLEOTIDE SEQUENCE</scope>
</reference>
<comment type="caution">
    <text evidence="2">The sequence shown here is derived from an EMBL/GenBank/DDBJ whole genome shotgun (WGS) entry which is preliminary data.</text>
</comment>
<proteinExistence type="predicted"/>
<keyword evidence="3" id="KW-1185">Reference proteome</keyword>
<protein>
    <submittedName>
        <fullName evidence="2">Uncharacterized protein</fullName>
    </submittedName>
</protein>
<organism evidence="2 3">
    <name type="scientific">Mytilus galloprovincialis</name>
    <name type="common">Mediterranean mussel</name>
    <dbReference type="NCBI Taxonomy" id="29158"/>
    <lineage>
        <taxon>Eukaryota</taxon>
        <taxon>Metazoa</taxon>
        <taxon>Spiralia</taxon>
        <taxon>Lophotrochozoa</taxon>
        <taxon>Mollusca</taxon>
        <taxon>Bivalvia</taxon>
        <taxon>Autobranchia</taxon>
        <taxon>Pteriomorphia</taxon>
        <taxon>Mytilida</taxon>
        <taxon>Mytiloidea</taxon>
        <taxon>Mytilidae</taxon>
        <taxon>Mytilinae</taxon>
        <taxon>Mytilus</taxon>
    </lineage>
</organism>
<dbReference type="EMBL" id="UYJE01005324">
    <property type="protein sequence ID" value="VDI36373.1"/>
    <property type="molecule type" value="Genomic_DNA"/>
</dbReference>
<feature type="region of interest" description="Disordered" evidence="1">
    <location>
        <begin position="1"/>
        <end position="54"/>
    </location>
</feature>